<dbReference type="EMBL" id="NVBO01000071">
    <property type="protein sequence ID" value="PFS02244.1"/>
    <property type="molecule type" value="Genomic_DNA"/>
</dbReference>
<organism evidence="2 3">
    <name type="scientific">Bacillus cereus</name>
    <dbReference type="NCBI Taxonomy" id="1396"/>
    <lineage>
        <taxon>Bacteria</taxon>
        <taxon>Bacillati</taxon>
        <taxon>Bacillota</taxon>
        <taxon>Bacilli</taxon>
        <taxon>Bacillales</taxon>
        <taxon>Bacillaceae</taxon>
        <taxon>Bacillus</taxon>
        <taxon>Bacillus cereus group</taxon>
    </lineage>
</organism>
<keyword evidence="1" id="KW-0472">Membrane</keyword>
<evidence type="ECO:0000256" key="1">
    <source>
        <dbReference type="SAM" id="Phobius"/>
    </source>
</evidence>
<keyword evidence="1" id="KW-0812">Transmembrane</keyword>
<proteinExistence type="predicted"/>
<name>A0AA44QC77_BACCE</name>
<protein>
    <submittedName>
        <fullName evidence="2">Uncharacterized protein</fullName>
    </submittedName>
</protein>
<evidence type="ECO:0000313" key="2">
    <source>
        <dbReference type="EMBL" id="PFS02244.1"/>
    </source>
</evidence>
<accession>A0AA44QC77</accession>
<dbReference type="AlphaFoldDB" id="A0AA44QC77"/>
<reference evidence="2 3" key="1">
    <citation type="submission" date="2017-09" db="EMBL/GenBank/DDBJ databases">
        <title>Large-scale bioinformatics analysis of Bacillus genomes uncovers conserved roles of natural products in bacterial physiology.</title>
        <authorList>
            <consortium name="Agbiome Team Llc"/>
            <person name="Bleich R.M."/>
            <person name="Grubbs K.J."/>
            <person name="Santa Maria K.C."/>
            <person name="Allen S.E."/>
            <person name="Farag S."/>
            <person name="Shank E.A."/>
            <person name="Bowers A."/>
        </authorList>
    </citation>
    <scope>NUCLEOTIDE SEQUENCE [LARGE SCALE GENOMIC DNA]</scope>
    <source>
        <strain evidence="2 3">AFS067272</strain>
    </source>
</reference>
<keyword evidence="1" id="KW-1133">Transmembrane helix</keyword>
<feature type="transmembrane region" description="Helical" evidence="1">
    <location>
        <begin position="12"/>
        <end position="33"/>
    </location>
</feature>
<evidence type="ECO:0000313" key="3">
    <source>
        <dbReference type="Proteomes" id="UP000226357"/>
    </source>
</evidence>
<dbReference type="Proteomes" id="UP000226357">
    <property type="component" value="Unassembled WGS sequence"/>
</dbReference>
<gene>
    <name evidence="2" type="ORF">COK38_09620</name>
</gene>
<comment type="caution">
    <text evidence="2">The sequence shown here is derived from an EMBL/GenBank/DDBJ whole genome shotgun (WGS) entry which is preliminary data.</text>
</comment>
<sequence length="61" mass="7111">MEQGWNHENTFVPFLGMSVFFFIKFIAELKGGAVGVKQLIRTRTTIDCANRKKLIIKYFKK</sequence>